<dbReference type="RefSeq" id="WP_353423769.1">
    <property type="nucleotide sequence ID" value="NZ_CP117826.1"/>
</dbReference>
<dbReference type="InterPro" id="IPR011050">
    <property type="entry name" value="Pectin_lyase_fold/virulence"/>
</dbReference>
<evidence type="ECO:0000256" key="3">
    <source>
        <dbReference type="SAM" id="SignalP"/>
    </source>
</evidence>
<keyword evidence="2" id="KW-0472">Membrane</keyword>
<sequence length="1021" mass="105832">MKMGQHKKLMSVILCIAMCLTLFGGNIALAQGKEDEPVQGIACSEGCILESGHEGDCVMAVDDDTESVSEQDAGAEEVIEETEKTEPANDATESERLPMLSRKAVPMTEPSSTVATIGEDSYASLKSAFENVKTGETIILQENITGLTTDGIATLAAGKKATFDMNGKSITVAPDFAGRPIVNEGELTVVGNGVIDASASESDGLGAINNKGTLTIENGTYRGAKYASGSAIRNTGSGAVLTIENGTFDGATCAVFNEGTVTINNGTFTGTTCSQCNGDIWSYTIRNYTTDCKMTINGGTFTGVQGAVSASVGYLEINGGTFKTVKCVSDPSHTATFYALYAAGEVGKVKCVINDGHFETEGQYTAVLIGNDNDGGIHEEATGIINGGTFVAPEGVPALKGAEKTGDPQINGGTFSSDVSKYVSDDAGKMIEDKDGNYVVKEYVAETGGEKYIYLQDAINAANGGTVTLVADTTESVEIPAGVEVTLDLGEFTLTNEAGKHTITNRGTLTISGNGTVDNISHARGALVNYGTATMVGGTLTRSAEAGSSPTESGGNSWYVVDNNGGTMTVKGGTIVNTSGFSSLIRNLNATFNMEDGVLQNKFIALKNDDNGVIDMTGGTITTTGAGGSAVQNWGEFTMSGGELNAPDDAKAIYALAWDDQYKKPTAVIRDGAVVNGDILVEVDTANSDGIARPDLVIEGGDINGDIEVGTDGDVVVDGGSVSGSVTSTNEGGTLKVSGGEFAVMPNSEYIDPNMTAVEYTAQDGSKVSYIGTAEEVAQKLASAGAGDTVEIVQGDVALTLPEGVTVENKGEGEVVVNGETVEPGKTIIVAEVKTVYYKDAATGVILNTDTTKVPDGSYLLVKPVAETEQAHADAKEALKDKAGRFVLYDITLVNAAGEPIQPAGDVLIGIPTPDGYDTSKLAVHRINEDKTTVEHGVTVQDGVSYFQTDHFSKYALIEKGSMSGAGTDDTAKDEGADSSDTPKTGDRADMTPYILLAVMAGAAVAAAVTVTMRKRRQYEK</sequence>
<dbReference type="InterPro" id="IPR012332">
    <property type="entry name" value="Autotransporter_pectin_lyase_C"/>
</dbReference>
<feature type="region of interest" description="Disordered" evidence="1">
    <location>
        <begin position="964"/>
        <end position="988"/>
    </location>
</feature>
<name>A0AAU8A9P4_9FIRM</name>
<feature type="compositionally biased region" description="Acidic residues" evidence="1">
    <location>
        <begin position="65"/>
        <end position="80"/>
    </location>
</feature>
<keyword evidence="3" id="KW-0732">Signal</keyword>
<gene>
    <name evidence="4" type="ORF">PUP29_02580</name>
</gene>
<dbReference type="SUPFAM" id="SSF51126">
    <property type="entry name" value="Pectin lyase-like"/>
    <property type="match status" value="1"/>
</dbReference>
<keyword evidence="2" id="KW-0812">Transmembrane</keyword>
<feature type="signal peptide" evidence="3">
    <location>
        <begin position="1"/>
        <end position="30"/>
    </location>
</feature>
<dbReference type="Gene3D" id="2.160.20.20">
    <property type="match status" value="1"/>
</dbReference>
<feature type="chain" id="PRO_5043761892" description="Carbohydrate-binding domain-containing protein" evidence="3">
    <location>
        <begin position="31"/>
        <end position="1021"/>
    </location>
</feature>
<reference evidence="4" key="1">
    <citation type="submission" date="2023-02" db="EMBL/GenBank/DDBJ databases">
        <title>Gut commensal Christensenella minuta modulates host metabolism via a new class of secondary bile acids.</title>
        <authorList>
            <person name="Liu C."/>
        </authorList>
    </citation>
    <scope>NUCLEOTIDE SEQUENCE</scope>
    <source>
        <strain evidence="4">CA70</strain>
    </source>
</reference>
<evidence type="ECO:0000256" key="2">
    <source>
        <dbReference type="SAM" id="Phobius"/>
    </source>
</evidence>
<evidence type="ECO:0000256" key="1">
    <source>
        <dbReference type="SAM" id="MobiDB-lite"/>
    </source>
</evidence>
<organism evidence="4">
    <name type="scientific">Christensenella massiliensis</name>
    <dbReference type="NCBI Taxonomy" id="1805714"/>
    <lineage>
        <taxon>Bacteria</taxon>
        <taxon>Bacillati</taxon>
        <taxon>Bacillota</taxon>
        <taxon>Clostridia</taxon>
        <taxon>Christensenellales</taxon>
        <taxon>Christensenellaceae</taxon>
        <taxon>Christensenella</taxon>
    </lineage>
</organism>
<dbReference type="AlphaFoldDB" id="A0AAU8A9P4"/>
<keyword evidence="2" id="KW-1133">Transmembrane helix</keyword>
<accession>A0AAU8A9P4</accession>
<evidence type="ECO:0008006" key="5">
    <source>
        <dbReference type="Google" id="ProtNLM"/>
    </source>
</evidence>
<evidence type="ECO:0000313" key="4">
    <source>
        <dbReference type="EMBL" id="XCC62829.1"/>
    </source>
</evidence>
<feature type="region of interest" description="Disordered" evidence="1">
    <location>
        <begin position="65"/>
        <end position="95"/>
    </location>
</feature>
<protein>
    <recommendedName>
        <fullName evidence="5">Carbohydrate-binding domain-containing protein</fullName>
    </recommendedName>
</protein>
<feature type="transmembrane region" description="Helical" evidence="2">
    <location>
        <begin position="994"/>
        <end position="1013"/>
    </location>
</feature>
<proteinExistence type="predicted"/>
<dbReference type="EMBL" id="CP117826">
    <property type="protein sequence ID" value="XCC62829.1"/>
    <property type="molecule type" value="Genomic_DNA"/>
</dbReference>